<dbReference type="Proteomes" id="UP000685013">
    <property type="component" value="Chromosome 16"/>
</dbReference>
<proteinExistence type="predicted"/>
<sequence>MLTEALNLDLTAKSVGADSLTEKLRNEATRFLGLTLLGDSLIGPKVVGLPDEHAKRVEQLLDKTMTVQQ</sequence>
<evidence type="ECO:0000313" key="2">
    <source>
        <dbReference type="Proteomes" id="UP000685013"/>
    </source>
</evidence>
<accession>A0AAV6M954</accession>
<dbReference type="AlphaFoldDB" id="A0AAV6M954"/>
<dbReference type="EMBL" id="JAGKQH010000016">
    <property type="protein sequence ID" value="KAG6577635.1"/>
    <property type="molecule type" value="Genomic_DNA"/>
</dbReference>
<keyword evidence="2" id="KW-1185">Reference proteome</keyword>
<organism evidence="1 2">
    <name type="scientific">Cucurbita argyrosperma subsp. sororia</name>
    <dbReference type="NCBI Taxonomy" id="37648"/>
    <lineage>
        <taxon>Eukaryota</taxon>
        <taxon>Viridiplantae</taxon>
        <taxon>Streptophyta</taxon>
        <taxon>Embryophyta</taxon>
        <taxon>Tracheophyta</taxon>
        <taxon>Spermatophyta</taxon>
        <taxon>Magnoliopsida</taxon>
        <taxon>eudicotyledons</taxon>
        <taxon>Gunneridae</taxon>
        <taxon>Pentapetalae</taxon>
        <taxon>rosids</taxon>
        <taxon>fabids</taxon>
        <taxon>Cucurbitales</taxon>
        <taxon>Cucurbitaceae</taxon>
        <taxon>Cucurbiteae</taxon>
        <taxon>Cucurbita</taxon>
    </lineage>
</organism>
<evidence type="ECO:0000313" key="1">
    <source>
        <dbReference type="EMBL" id="KAG6577635.1"/>
    </source>
</evidence>
<name>A0AAV6M954_9ROSI</name>
<protein>
    <submittedName>
        <fullName evidence="1">Uncharacterized protein</fullName>
    </submittedName>
</protein>
<comment type="caution">
    <text evidence="1">The sequence shown here is derived from an EMBL/GenBank/DDBJ whole genome shotgun (WGS) entry which is preliminary data.</text>
</comment>
<reference evidence="1 2" key="1">
    <citation type="journal article" date="2021" name="Hortic Res">
        <title>The domestication of Cucurbita argyrosperma as revealed by the genome of its wild relative.</title>
        <authorList>
            <person name="Barrera-Redondo J."/>
            <person name="Sanchez-de la Vega G."/>
            <person name="Aguirre-Liguori J.A."/>
            <person name="Castellanos-Morales G."/>
            <person name="Gutierrez-Guerrero Y.T."/>
            <person name="Aguirre-Dugua X."/>
            <person name="Aguirre-Planter E."/>
            <person name="Tenaillon M.I."/>
            <person name="Lira-Saade R."/>
            <person name="Eguiarte L.E."/>
        </authorList>
    </citation>
    <scope>NUCLEOTIDE SEQUENCE [LARGE SCALE GENOMIC DNA]</scope>
    <source>
        <strain evidence="1">JBR-2021</strain>
    </source>
</reference>
<gene>
    <name evidence="1" type="ORF">SDJN03_25209</name>
</gene>
<feature type="non-terminal residue" evidence="1">
    <location>
        <position position="1"/>
    </location>
</feature>